<reference evidence="2" key="1">
    <citation type="journal article" date="2022" name="BMC Genomics">
        <title>Genome sequence of the entomopathogenic Serratia entomophila isolate 626 and characterisation of the species specific itaconate degradation pathway.</title>
        <authorList>
            <person name="Vaughan A.L."/>
            <person name="Altermann E."/>
            <person name="Glare T.R."/>
            <person name="Hurst M.R.H."/>
        </authorList>
    </citation>
    <scope>NUCLEOTIDE SEQUENCE</scope>
    <source>
        <strain evidence="2">626</strain>
    </source>
</reference>
<proteinExistence type="predicted"/>
<accession>A0ABY5CX39</accession>
<organism evidence="2 3">
    <name type="scientific">Serratia entomophila</name>
    <dbReference type="NCBI Taxonomy" id="42906"/>
    <lineage>
        <taxon>Bacteria</taxon>
        <taxon>Pseudomonadati</taxon>
        <taxon>Pseudomonadota</taxon>
        <taxon>Gammaproteobacteria</taxon>
        <taxon>Enterobacterales</taxon>
        <taxon>Yersiniaceae</taxon>
        <taxon>Serratia</taxon>
    </lineage>
</organism>
<dbReference type="Gene3D" id="2.10.10.80">
    <property type="match status" value="1"/>
</dbReference>
<dbReference type="Gene3D" id="2.160.20.10">
    <property type="entry name" value="Single-stranded right-handed beta-helix, Pectin lyase-like"/>
    <property type="match status" value="1"/>
</dbReference>
<feature type="domain" description="Tail spike TSP1/Gp66 N-terminal" evidence="1">
    <location>
        <begin position="20"/>
        <end position="75"/>
    </location>
</feature>
<evidence type="ECO:0000313" key="3">
    <source>
        <dbReference type="Proteomes" id="UP001056873"/>
    </source>
</evidence>
<keyword evidence="3" id="KW-1185">Reference proteome</keyword>
<dbReference type="Pfam" id="PF18668">
    <property type="entry name" value="Tail_spike_N"/>
    <property type="match status" value="1"/>
</dbReference>
<dbReference type="Proteomes" id="UP001056873">
    <property type="component" value="Chromosome"/>
</dbReference>
<dbReference type="InterPro" id="IPR040775">
    <property type="entry name" value="Tail_spike_N"/>
</dbReference>
<dbReference type="RefSeq" id="WP_252961758.1">
    <property type="nucleotide sequence ID" value="NZ_CAMIPH010000010.1"/>
</dbReference>
<dbReference type="EMBL" id="CP074347">
    <property type="protein sequence ID" value="USV02728.1"/>
    <property type="molecule type" value="Genomic_DNA"/>
</dbReference>
<name>A0ABY5CX39_9GAMM</name>
<evidence type="ECO:0000259" key="1">
    <source>
        <dbReference type="Pfam" id="PF18668"/>
    </source>
</evidence>
<dbReference type="InterPro" id="IPR012334">
    <property type="entry name" value="Pectin_lyas_fold"/>
</dbReference>
<gene>
    <name evidence="2" type="ORF">KFQ06_09580</name>
</gene>
<protein>
    <recommendedName>
        <fullName evidence="1">Tail spike TSP1/Gp66 N-terminal domain-containing protein</fullName>
    </recommendedName>
</protein>
<sequence>MANVLNYENEIARAGFIPVNSFESGFTLTSSNQALYSGATKEYFIWKGSLPKVVTAGATPDTSGGFGPAAWANVSYAAIGSTSGAALVGRGQTTLDNILSVDVRQFGAKTLSEDPNFDSQPAFQAAIEYVRSKGGGNIRFSGHYKILQAPFSYILPFDDGTYSPNFTSGEEILDPEPQHTIPACLQLYSRCILTADGVATSSLDFGWDAANDPITWDPKDGPIHSSQRIGIVARVQGYENGTNTRMNTFINLVGVDGFDVKNAFIGFLADGVMFNQSRLGHMQWVNCGFPVIIQGSDSAAWETQSLINNYAGIIVGGMWLQRNNVQLGGKWVPPYNGFNDIYSLGWCDYLSIENLTMSGRDWSDRSELIDEFFDTFFYKSANSARSADNGRLTNADMNGDKSDYSSDPWRGVAGRAFCLISRYKRGNSVGKLIKRLKVNYSPRVPVWSPYMGTSWYGYIDYAFAEQVGIIKRGGGTGDSNNFYMSGKDKINTDQKNLPATAVEGAIQCQRVCLANTPYTEGATSATVTNDRKVQTIWVRNAPEYFTQPKTSQNSIEYKLIIDPEGRGMIMERKWPGRYELQPIAFDHGDGDASHLFKYRVRDKTKIALEFKNGLGGVTVPFTDTAASIIHIGGRSRIFMEGTVPNDVSGYTGELSFEFVRLPDPQPLTYQFIPLPDPLPMNYGSPLAFINVNRASIVNKVYTVGTASLSLPQSIQGVHVAGGKGRFFKDQSVPGGQTLKVNELIPGKAFSVVIEYNTAW</sequence>
<evidence type="ECO:0000313" key="2">
    <source>
        <dbReference type="EMBL" id="USV02728.1"/>
    </source>
</evidence>